<evidence type="ECO:0000256" key="1">
    <source>
        <dbReference type="ARBA" id="ARBA00004127"/>
    </source>
</evidence>
<evidence type="ECO:0000256" key="3">
    <source>
        <dbReference type="ARBA" id="ARBA00022989"/>
    </source>
</evidence>
<name>A0A5J6N546_9PROT</name>
<evidence type="ECO:0000256" key="2">
    <source>
        <dbReference type="ARBA" id="ARBA00022692"/>
    </source>
</evidence>
<evidence type="ECO:0000313" key="6">
    <source>
        <dbReference type="EMBL" id="QEX24979.1"/>
    </source>
</evidence>
<sequence>MHAPQGNPTLGADAGAVATGTALAPYDPAKFQRDQARVARGFWTKLRRVAGKLPFLDLLISVYYCGLDPATPLRAKATIMGALAYFILPTDLIPDFFTGIGFIDDATVLYAAARTVADHIKPAHRERAKALIQRKLADAPVDQAPSA</sequence>
<dbReference type="EMBL" id="CP042582">
    <property type="protein sequence ID" value="QEX24979.1"/>
    <property type="molecule type" value="Genomic_DNA"/>
</dbReference>
<keyword evidence="7" id="KW-1185">Reference proteome</keyword>
<keyword evidence="2" id="KW-0812">Transmembrane</keyword>
<dbReference type="GO" id="GO:0012505">
    <property type="term" value="C:endomembrane system"/>
    <property type="evidence" value="ECO:0007669"/>
    <property type="project" value="UniProtKB-SubCell"/>
</dbReference>
<organism evidence="6 7">
    <name type="scientific">Hypericibacter adhaerens</name>
    <dbReference type="NCBI Taxonomy" id="2602016"/>
    <lineage>
        <taxon>Bacteria</taxon>
        <taxon>Pseudomonadati</taxon>
        <taxon>Pseudomonadota</taxon>
        <taxon>Alphaproteobacteria</taxon>
        <taxon>Rhodospirillales</taxon>
        <taxon>Dongiaceae</taxon>
        <taxon>Hypericibacter</taxon>
    </lineage>
</organism>
<dbReference type="AlphaFoldDB" id="A0A5J6N546"/>
<dbReference type="Pfam" id="PF06803">
    <property type="entry name" value="DUF1232"/>
    <property type="match status" value="1"/>
</dbReference>
<reference evidence="6 7" key="1">
    <citation type="submission" date="2019-08" db="EMBL/GenBank/DDBJ databases">
        <title>Hyperibacter terrae gen. nov., sp. nov. and Hyperibacter viscosus sp. nov., two new members in the family Rhodospirillaceae isolated from the rhizosphere of Hypericum perforatum.</title>
        <authorList>
            <person name="Noviana Z."/>
        </authorList>
    </citation>
    <scope>NUCLEOTIDE SEQUENCE [LARGE SCALE GENOMIC DNA]</scope>
    <source>
        <strain evidence="6 7">R5959</strain>
    </source>
</reference>
<keyword evidence="4" id="KW-0472">Membrane</keyword>
<protein>
    <recommendedName>
        <fullName evidence="5">DUF1232 domain-containing protein</fullName>
    </recommendedName>
</protein>
<comment type="subcellular location">
    <subcellularLocation>
        <location evidence="1">Endomembrane system</location>
        <topology evidence="1">Multi-pass membrane protein</topology>
    </subcellularLocation>
</comment>
<proteinExistence type="predicted"/>
<accession>A0A5J6N546</accession>
<gene>
    <name evidence="6" type="ORF">FRZ61_49230</name>
</gene>
<dbReference type="KEGG" id="hadh:FRZ61_49230"/>
<keyword evidence="3" id="KW-1133">Transmembrane helix</keyword>
<dbReference type="Proteomes" id="UP000325797">
    <property type="component" value="Chromosome"/>
</dbReference>
<evidence type="ECO:0000256" key="4">
    <source>
        <dbReference type="ARBA" id="ARBA00023136"/>
    </source>
</evidence>
<evidence type="ECO:0000313" key="7">
    <source>
        <dbReference type="Proteomes" id="UP000325797"/>
    </source>
</evidence>
<dbReference type="InterPro" id="IPR010652">
    <property type="entry name" value="DUF1232"/>
</dbReference>
<feature type="domain" description="DUF1232" evidence="5">
    <location>
        <begin position="75"/>
        <end position="109"/>
    </location>
</feature>
<evidence type="ECO:0000259" key="5">
    <source>
        <dbReference type="Pfam" id="PF06803"/>
    </source>
</evidence>